<reference evidence="2 3" key="1">
    <citation type="journal article" date="2016" name="DNA Res.">
        <title>The draft genome of MD-2 pineapple using hybrid error correction of long reads.</title>
        <authorList>
            <person name="Redwan R.M."/>
            <person name="Saidin A."/>
            <person name="Kumar S.V."/>
        </authorList>
    </citation>
    <scope>NUCLEOTIDE SEQUENCE [LARGE SCALE GENOMIC DNA]</scope>
    <source>
        <strain evidence="3">cv. MD2</strain>
        <tissue evidence="2">Leaf</tissue>
    </source>
</reference>
<comment type="caution">
    <text evidence="2">The sequence shown here is derived from an EMBL/GenBank/DDBJ whole genome shotgun (WGS) entry which is preliminary data.</text>
</comment>
<protein>
    <submittedName>
        <fullName evidence="2">Uncharacterized protein</fullName>
    </submittedName>
</protein>
<evidence type="ECO:0000256" key="1">
    <source>
        <dbReference type="SAM" id="MobiDB-lite"/>
    </source>
</evidence>
<proteinExistence type="predicted"/>
<feature type="region of interest" description="Disordered" evidence="1">
    <location>
        <begin position="1"/>
        <end position="66"/>
    </location>
</feature>
<evidence type="ECO:0000313" key="3">
    <source>
        <dbReference type="Proteomes" id="UP000092600"/>
    </source>
</evidence>
<dbReference type="AlphaFoldDB" id="A0A199VPA3"/>
<gene>
    <name evidence="2" type="ORF">ACMD2_04472</name>
</gene>
<organism evidence="2 3">
    <name type="scientific">Ananas comosus</name>
    <name type="common">Pineapple</name>
    <name type="synonym">Ananas ananas</name>
    <dbReference type="NCBI Taxonomy" id="4615"/>
    <lineage>
        <taxon>Eukaryota</taxon>
        <taxon>Viridiplantae</taxon>
        <taxon>Streptophyta</taxon>
        <taxon>Embryophyta</taxon>
        <taxon>Tracheophyta</taxon>
        <taxon>Spermatophyta</taxon>
        <taxon>Magnoliopsida</taxon>
        <taxon>Liliopsida</taxon>
        <taxon>Poales</taxon>
        <taxon>Bromeliaceae</taxon>
        <taxon>Bromelioideae</taxon>
        <taxon>Ananas</taxon>
    </lineage>
</organism>
<dbReference type="EMBL" id="LSRQ01001255">
    <property type="protein sequence ID" value="OAY78535.1"/>
    <property type="molecule type" value="Genomic_DNA"/>
</dbReference>
<dbReference type="Proteomes" id="UP000092600">
    <property type="component" value="Unassembled WGS sequence"/>
</dbReference>
<feature type="compositionally biased region" description="Pro residues" evidence="1">
    <location>
        <begin position="34"/>
        <end position="44"/>
    </location>
</feature>
<evidence type="ECO:0000313" key="2">
    <source>
        <dbReference type="EMBL" id="OAY78535.1"/>
    </source>
</evidence>
<name>A0A199VPA3_ANACO</name>
<sequence length="66" mass="7433">MLPRKPSKIEVKAEDREELEEALRLRASSSSKPHPNPNPNPNPNPLHKLLEPLDPTSKSHRIGLQP</sequence>
<accession>A0A199VPA3</accession>